<dbReference type="EMBL" id="LDAU01000152">
    <property type="protein sequence ID" value="KRX02766.1"/>
    <property type="molecule type" value="Genomic_DNA"/>
</dbReference>
<dbReference type="Proteomes" id="UP000054937">
    <property type="component" value="Unassembled WGS sequence"/>
</dbReference>
<keyword evidence="4" id="KW-1185">Reference proteome</keyword>
<feature type="region of interest" description="Disordered" evidence="2">
    <location>
        <begin position="363"/>
        <end position="394"/>
    </location>
</feature>
<reference evidence="3 4" key="1">
    <citation type="journal article" date="2015" name="Sci. Rep.">
        <title>Genome of the facultative scuticociliatosis pathogen Pseudocohnilembus persalinus provides insight into its virulence through horizontal gene transfer.</title>
        <authorList>
            <person name="Xiong J."/>
            <person name="Wang G."/>
            <person name="Cheng J."/>
            <person name="Tian M."/>
            <person name="Pan X."/>
            <person name="Warren A."/>
            <person name="Jiang C."/>
            <person name="Yuan D."/>
            <person name="Miao W."/>
        </authorList>
    </citation>
    <scope>NUCLEOTIDE SEQUENCE [LARGE SCALE GENOMIC DNA]</scope>
    <source>
        <strain evidence="3">36N120E</strain>
    </source>
</reference>
<name>A0A0V0QKJ4_PSEPJ</name>
<evidence type="ECO:0000313" key="3">
    <source>
        <dbReference type="EMBL" id="KRX02766.1"/>
    </source>
</evidence>
<evidence type="ECO:0000256" key="1">
    <source>
        <dbReference type="SAM" id="Coils"/>
    </source>
</evidence>
<dbReference type="InParanoid" id="A0A0V0QKJ4"/>
<proteinExistence type="predicted"/>
<dbReference type="InterPro" id="IPR010321">
    <property type="entry name" value="DUF922"/>
</dbReference>
<protein>
    <submittedName>
        <fullName evidence="3">Uncharacterized protein</fullName>
    </submittedName>
</protein>
<dbReference type="Pfam" id="PF06037">
    <property type="entry name" value="DUF922"/>
    <property type="match status" value="1"/>
</dbReference>
<dbReference type="AlphaFoldDB" id="A0A0V0QKJ4"/>
<comment type="caution">
    <text evidence="3">The sequence shown here is derived from an EMBL/GenBank/DDBJ whole genome shotgun (WGS) entry which is preliminary data.</text>
</comment>
<dbReference type="OrthoDB" id="283861at2759"/>
<sequence length="394" mass="46906">MAEVLVQEIQEYQNKVYNNIGNLQNSYNQGSDSDSSQHNLGERNIQDVLQDKQNKYNTDENQKSDKEENGKNFNSEKYSYEKKCLLPPLNPNSQLQKLKNQNKKKMNETNNNFCRCEQLKQQQQFCNLQNKENIRNLSGKRNGLKQIAYKNLVNNNNNNNQNQGEYKISKKQKCQVQDDFVMGADNINNILPVKIGSLQIKKMNWKDLGGKIPENSPYKAHIYWNISYNYDVQIIPTVGMQKMQYKVLVKTWVSISNKSWHKMKVDHLLNHEQGHYLLGCLCALEFEKQCTEKSFSSNYRQEVNKLFNEILQKWLKIEIDYDEKTNHRLNFDIQEEWDKFILEEVQQKHQYFVSLQNQSLHQQRQNYQNERQKSLHSLQKNSVEKRRNSYSRKR</sequence>
<accession>A0A0V0QKJ4</accession>
<gene>
    <name evidence="3" type="ORF">PPERSA_02256</name>
</gene>
<feature type="compositionally biased region" description="Polar residues" evidence="2">
    <location>
        <begin position="363"/>
        <end position="381"/>
    </location>
</feature>
<organism evidence="3 4">
    <name type="scientific">Pseudocohnilembus persalinus</name>
    <name type="common">Ciliate</name>
    <dbReference type="NCBI Taxonomy" id="266149"/>
    <lineage>
        <taxon>Eukaryota</taxon>
        <taxon>Sar</taxon>
        <taxon>Alveolata</taxon>
        <taxon>Ciliophora</taxon>
        <taxon>Intramacronucleata</taxon>
        <taxon>Oligohymenophorea</taxon>
        <taxon>Scuticociliatia</taxon>
        <taxon>Philasterida</taxon>
        <taxon>Pseudocohnilembidae</taxon>
        <taxon>Pseudocohnilembus</taxon>
    </lineage>
</organism>
<feature type="coiled-coil region" evidence="1">
    <location>
        <begin position="49"/>
        <end position="112"/>
    </location>
</feature>
<keyword evidence="1" id="KW-0175">Coiled coil</keyword>
<evidence type="ECO:0000313" key="4">
    <source>
        <dbReference type="Proteomes" id="UP000054937"/>
    </source>
</evidence>
<evidence type="ECO:0000256" key="2">
    <source>
        <dbReference type="SAM" id="MobiDB-lite"/>
    </source>
</evidence>